<feature type="signal peptide" evidence="1">
    <location>
        <begin position="1"/>
        <end position="21"/>
    </location>
</feature>
<reference evidence="2 3" key="1">
    <citation type="submission" date="2016-12" db="EMBL/GenBank/DDBJ databases">
        <authorList>
            <person name="Song W.-J."/>
            <person name="Kurnit D.M."/>
        </authorList>
    </citation>
    <scope>NUCLEOTIDE SEQUENCE [LARGE SCALE GENOMIC DNA]</scope>
    <source>
        <strain evidence="2 3">IMCC3135</strain>
    </source>
</reference>
<organism evidence="2 3">
    <name type="scientific">Granulosicoccus antarcticus IMCC3135</name>
    <dbReference type="NCBI Taxonomy" id="1192854"/>
    <lineage>
        <taxon>Bacteria</taxon>
        <taxon>Pseudomonadati</taxon>
        <taxon>Pseudomonadota</taxon>
        <taxon>Gammaproteobacteria</taxon>
        <taxon>Chromatiales</taxon>
        <taxon>Granulosicoccaceae</taxon>
        <taxon>Granulosicoccus</taxon>
    </lineage>
</organism>
<evidence type="ECO:0000313" key="2">
    <source>
        <dbReference type="EMBL" id="ASJ71056.1"/>
    </source>
</evidence>
<accession>A0A2Z2NIA4</accession>
<feature type="chain" id="PRO_5016403109" description="DUF306 domain-containing protein" evidence="1">
    <location>
        <begin position="22"/>
        <end position="167"/>
    </location>
</feature>
<dbReference type="EMBL" id="CP018632">
    <property type="protein sequence ID" value="ASJ71056.1"/>
    <property type="molecule type" value="Genomic_DNA"/>
</dbReference>
<proteinExistence type="predicted"/>
<keyword evidence="1" id="KW-0732">Signal</keyword>
<keyword evidence="3" id="KW-1185">Reference proteome</keyword>
<sequence length="167" mass="17998">MIRKSSLVAVLASTMVMASCASLKPSERPAYTGADTVSSANPSQLVGLWTMSDLNPYPQAEPQSRTIEYRSDGTLTGQITPEGESAKALGGMTFEMSGRWQLEEDRITHEGLEMKVISDGSNPMASLLGKAFSQKKNLSGQANIYELSANRIVMVGSDGVAMEYVRQ</sequence>
<protein>
    <recommendedName>
        <fullName evidence="4">DUF306 domain-containing protein</fullName>
    </recommendedName>
</protein>
<dbReference type="Proteomes" id="UP000250079">
    <property type="component" value="Chromosome"/>
</dbReference>
<gene>
    <name evidence="2" type="ORF">IMCC3135_04715</name>
</gene>
<evidence type="ECO:0000256" key="1">
    <source>
        <dbReference type="SAM" id="SignalP"/>
    </source>
</evidence>
<evidence type="ECO:0000313" key="3">
    <source>
        <dbReference type="Proteomes" id="UP000250079"/>
    </source>
</evidence>
<evidence type="ECO:0008006" key="4">
    <source>
        <dbReference type="Google" id="ProtNLM"/>
    </source>
</evidence>
<dbReference type="AlphaFoldDB" id="A0A2Z2NIA4"/>
<dbReference type="KEGG" id="gai:IMCC3135_04715"/>
<name>A0A2Z2NIA4_9GAMM</name>
<dbReference type="PROSITE" id="PS51257">
    <property type="entry name" value="PROKAR_LIPOPROTEIN"/>
    <property type="match status" value="1"/>
</dbReference>